<dbReference type="AlphaFoldDB" id="A0AAD7LGH2"/>
<keyword evidence="4" id="KW-1133">Transmembrane helix</keyword>
<feature type="transmembrane region" description="Helical" evidence="4">
    <location>
        <begin position="6"/>
        <end position="31"/>
    </location>
</feature>
<comment type="caution">
    <text evidence="5">The sequence shown here is derived from an EMBL/GenBank/DDBJ whole genome shotgun (WGS) entry which is preliminary data.</text>
</comment>
<evidence type="ECO:0000313" key="5">
    <source>
        <dbReference type="EMBL" id="KAJ7957648.1"/>
    </source>
</evidence>
<organism evidence="5 6">
    <name type="scientific">Quillaja saponaria</name>
    <name type="common">Soap bark tree</name>
    <dbReference type="NCBI Taxonomy" id="32244"/>
    <lineage>
        <taxon>Eukaryota</taxon>
        <taxon>Viridiplantae</taxon>
        <taxon>Streptophyta</taxon>
        <taxon>Embryophyta</taxon>
        <taxon>Tracheophyta</taxon>
        <taxon>Spermatophyta</taxon>
        <taxon>Magnoliopsida</taxon>
        <taxon>eudicotyledons</taxon>
        <taxon>Gunneridae</taxon>
        <taxon>Pentapetalae</taxon>
        <taxon>rosids</taxon>
        <taxon>fabids</taxon>
        <taxon>Fabales</taxon>
        <taxon>Quillajaceae</taxon>
        <taxon>Quillaja</taxon>
    </lineage>
</organism>
<accession>A0AAD7LGH2</accession>
<evidence type="ECO:0000256" key="3">
    <source>
        <dbReference type="RuleBase" id="RU000363"/>
    </source>
</evidence>
<dbReference type="PRINTS" id="PR00081">
    <property type="entry name" value="GDHRDH"/>
</dbReference>
<dbReference type="GO" id="GO:0005783">
    <property type="term" value="C:endoplasmic reticulum"/>
    <property type="evidence" value="ECO:0007669"/>
    <property type="project" value="TreeGrafter"/>
</dbReference>
<dbReference type="PRINTS" id="PR00080">
    <property type="entry name" value="SDRFAMILY"/>
</dbReference>
<protein>
    <submittedName>
        <fullName evidence="5">Very-long-chain 3-oxoacyl-CoA reductase 1-like</fullName>
    </submittedName>
</protein>
<dbReference type="InterPro" id="IPR051019">
    <property type="entry name" value="VLCFA-Steroid_DH"/>
</dbReference>
<gene>
    <name evidence="5" type="ORF">O6P43_023925</name>
</gene>
<dbReference type="InterPro" id="IPR036291">
    <property type="entry name" value="NAD(P)-bd_dom_sf"/>
</dbReference>
<evidence type="ECO:0000256" key="1">
    <source>
        <dbReference type="ARBA" id="ARBA00022857"/>
    </source>
</evidence>
<evidence type="ECO:0000256" key="2">
    <source>
        <dbReference type="ARBA" id="ARBA00023002"/>
    </source>
</evidence>
<dbReference type="Gene3D" id="3.40.50.720">
    <property type="entry name" value="NAD(P)-binding Rossmann-like Domain"/>
    <property type="match status" value="1"/>
</dbReference>
<dbReference type="GO" id="GO:0045703">
    <property type="term" value="F:ketoreductase activity"/>
    <property type="evidence" value="ECO:0007669"/>
    <property type="project" value="TreeGrafter"/>
</dbReference>
<keyword evidence="2" id="KW-0560">Oxidoreductase</keyword>
<dbReference type="SUPFAM" id="SSF51735">
    <property type="entry name" value="NAD(P)-binding Rossmann-fold domains"/>
    <property type="match status" value="1"/>
</dbReference>
<keyword evidence="1" id="KW-0521">NADP</keyword>
<keyword evidence="4" id="KW-0812">Transmembrane</keyword>
<name>A0AAD7LGH2_QUISA</name>
<dbReference type="PANTHER" id="PTHR43899">
    <property type="entry name" value="RH59310P"/>
    <property type="match status" value="1"/>
</dbReference>
<dbReference type="KEGG" id="qsa:O6P43_023925"/>
<evidence type="ECO:0000256" key="4">
    <source>
        <dbReference type="SAM" id="Phobius"/>
    </source>
</evidence>
<dbReference type="PANTHER" id="PTHR43899:SF25">
    <property type="entry name" value="ENOYL-(ACYL CARRIER) REDUCTASE"/>
    <property type="match status" value="1"/>
</dbReference>
<dbReference type="FunFam" id="3.40.50.720:FF:000137">
    <property type="entry name" value="Hydroxysteroid (17-beta) dehydrogenase 3"/>
    <property type="match status" value="1"/>
</dbReference>
<dbReference type="InterPro" id="IPR002347">
    <property type="entry name" value="SDR_fam"/>
</dbReference>
<dbReference type="Pfam" id="PF00106">
    <property type="entry name" value="adh_short"/>
    <property type="match status" value="1"/>
</dbReference>
<keyword evidence="6" id="KW-1185">Reference proteome</keyword>
<keyword evidence="4" id="KW-0472">Membrane</keyword>
<dbReference type="EMBL" id="JARAOO010000009">
    <property type="protein sequence ID" value="KAJ7957648.1"/>
    <property type="molecule type" value="Genomic_DNA"/>
</dbReference>
<proteinExistence type="inferred from homology"/>
<dbReference type="CDD" id="cd05356">
    <property type="entry name" value="17beta-HSD1_like_SDR_c"/>
    <property type="match status" value="1"/>
</dbReference>
<dbReference type="Proteomes" id="UP001163823">
    <property type="component" value="Chromosome 9"/>
</dbReference>
<comment type="similarity">
    <text evidence="3">Belongs to the short-chain dehydrogenases/reductases (SDR) family.</text>
</comment>
<evidence type="ECO:0000313" key="6">
    <source>
        <dbReference type="Proteomes" id="UP001163823"/>
    </source>
</evidence>
<sequence>MAIMEYWQHLFFTASIILGFISFCKSFIYFLKWLWVMFLRPPKNLKEYGSWTIITGSTDGIGKAIAFELASKGLNLILVGRNSVKLESTSMEIRERHHVKIKHIVIDFAKLSTEETRKRIEGGIAGLDVGILINNAGMGYPARFLHESDLEVIDSVLKVNLMGATWVTKAVLPGMIKKKKGAIINIGSGSSVVAPSYPLGTIYSATKAYLAMFTKSINLEYKTQGIDIQCQIPLYVSTKMVKLKPSVFIPTAEIFGKASVRWIGYGEQLCLPYWLHGVQWFLLQPIPDALMNWYILRFFMEGRRRSLVKQQTLINLHNCLND</sequence>
<dbReference type="PIRSF" id="PIRSF000126">
    <property type="entry name" value="11-beta-HSD1"/>
    <property type="match status" value="1"/>
</dbReference>
<reference evidence="5" key="1">
    <citation type="journal article" date="2023" name="Science">
        <title>Elucidation of the pathway for biosynthesis of saponin adjuvants from the soapbark tree.</title>
        <authorList>
            <person name="Reed J."/>
            <person name="Orme A."/>
            <person name="El-Demerdash A."/>
            <person name="Owen C."/>
            <person name="Martin L.B.B."/>
            <person name="Misra R.C."/>
            <person name="Kikuchi S."/>
            <person name="Rejzek M."/>
            <person name="Martin A.C."/>
            <person name="Harkess A."/>
            <person name="Leebens-Mack J."/>
            <person name="Louveau T."/>
            <person name="Stephenson M.J."/>
            <person name="Osbourn A."/>
        </authorList>
    </citation>
    <scope>NUCLEOTIDE SEQUENCE</scope>
    <source>
        <strain evidence="5">S10</strain>
    </source>
</reference>